<organism evidence="2 3">
    <name type="scientific">Streptomyces syringium</name>
    <dbReference type="NCBI Taxonomy" id="76729"/>
    <lineage>
        <taxon>Bacteria</taxon>
        <taxon>Bacillati</taxon>
        <taxon>Actinomycetota</taxon>
        <taxon>Actinomycetes</taxon>
        <taxon>Kitasatosporales</taxon>
        <taxon>Streptomycetaceae</taxon>
        <taxon>Streptomyces</taxon>
    </lineage>
</organism>
<reference evidence="2 3" key="1">
    <citation type="submission" date="2021-03" db="EMBL/GenBank/DDBJ databases">
        <title>Sequencing the genomes of 1000 actinobacteria strains.</title>
        <authorList>
            <person name="Klenk H.-P."/>
        </authorList>
    </citation>
    <scope>NUCLEOTIDE SEQUENCE [LARGE SCALE GENOMIC DNA]</scope>
    <source>
        <strain evidence="2 3">DSM 41480</strain>
    </source>
</reference>
<dbReference type="CDD" id="cd00093">
    <property type="entry name" value="HTH_XRE"/>
    <property type="match status" value="1"/>
</dbReference>
<dbReference type="PROSITE" id="PS50943">
    <property type="entry name" value="HTH_CROC1"/>
    <property type="match status" value="1"/>
</dbReference>
<dbReference type="InterPro" id="IPR043917">
    <property type="entry name" value="DUF5753"/>
</dbReference>
<accession>A0ABS4Y2T8</accession>
<dbReference type="RefSeq" id="WP_307841976.1">
    <property type="nucleotide sequence ID" value="NZ_JAGIOH010000001.1"/>
</dbReference>
<evidence type="ECO:0000259" key="1">
    <source>
        <dbReference type="PROSITE" id="PS50943"/>
    </source>
</evidence>
<dbReference type="InterPro" id="IPR001387">
    <property type="entry name" value="Cro/C1-type_HTH"/>
</dbReference>
<protein>
    <submittedName>
        <fullName evidence="2">Transcriptional regulator with XRE-family HTH domain</fullName>
    </submittedName>
</protein>
<dbReference type="GeneID" id="91569394"/>
<dbReference type="Pfam" id="PF19054">
    <property type="entry name" value="DUF5753"/>
    <property type="match status" value="1"/>
</dbReference>
<dbReference type="EMBL" id="JAGIOH010000001">
    <property type="protein sequence ID" value="MBP2403056.1"/>
    <property type="molecule type" value="Genomic_DNA"/>
</dbReference>
<keyword evidence="3" id="KW-1185">Reference proteome</keyword>
<gene>
    <name evidence="2" type="ORF">JO379_002525</name>
</gene>
<sequence length="287" mass="32356">MGQQAHRTARRRRLGAELRALREAAKVSPEEAAVAIHGDRSKISRQETGRHRVTRLELDVLLSLYKVKDERTRECLVALASEGHKRSWWRQYGETLRPSFKEGLSLESDATKIRAFQSQVIPGLLQTRPYATAVMTGSDPLPEEELEFYLDLRMERQEVLRREEPPSYMCIMPEGVLRQQIGGAAVMAEQLRRLVGLSQSSEMTIQVTPLSQTTFTCTGGSFDIFSYPDPMGLEVVQVEYLDGALYLEEDEAVTKYGRAWGRLQAAALPAQQSIELIASIARELESE</sequence>
<name>A0ABS4Y2T8_9ACTN</name>
<comment type="caution">
    <text evidence="2">The sequence shown here is derived from an EMBL/GenBank/DDBJ whole genome shotgun (WGS) entry which is preliminary data.</text>
</comment>
<dbReference type="Gene3D" id="1.10.260.40">
    <property type="entry name" value="lambda repressor-like DNA-binding domains"/>
    <property type="match status" value="1"/>
</dbReference>
<evidence type="ECO:0000313" key="2">
    <source>
        <dbReference type="EMBL" id="MBP2403056.1"/>
    </source>
</evidence>
<evidence type="ECO:0000313" key="3">
    <source>
        <dbReference type="Proteomes" id="UP001519291"/>
    </source>
</evidence>
<feature type="domain" description="HTH cro/C1-type" evidence="1">
    <location>
        <begin position="18"/>
        <end position="71"/>
    </location>
</feature>
<dbReference type="InterPro" id="IPR010982">
    <property type="entry name" value="Lambda_DNA-bd_dom_sf"/>
</dbReference>
<proteinExistence type="predicted"/>
<dbReference type="Pfam" id="PF13560">
    <property type="entry name" value="HTH_31"/>
    <property type="match status" value="1"/>
</dbReference>
<dbReference type="Proteomes" id="UP001519291">
    <property type="component" value="Unassembled WGS sequence"/>
</dbReference>
<dbReference type="SUPFAM" id="SSF47413">
    <property type="entry name" value="lambda repressor-like DNA-binding domains"/>
    <property type="match status" value="1"/>
</dbReference>